<comment type="caution">
    <text evidence="3">The sequence shown here is derived from an EMBL/GenBank/DDBJ whole genome shotgun (WGS) entry which is preliminary data.</text>
</comment>
<evidence type="ECO:0000259" key="2">
    <source>
        <dbReference type="Pfam" id="PF00535"/>
    </source>
</evidence>
<dbReference type="Gene3D" id="3.90.550.10">
    <property type="entry name" value="Spore Coat Polysaccharide Biosynthesis Protein SpsA, Chain A"/>
    <property type="match status" value="1"/>
</dbReference>
<feature type="transmembrane region" description="Helical" evidence="1">
    <location>
        <begin position="236"/>
        <end position="253"/>
    </location>
</feature>
<evidence type="ECO:0000256" key="1">
    <source>
        <dbReference type="SAM" id="Phobius"/>
    </source>
</evidence>
<dbReference type="Pfam" id="PF00535">
    <property type="entry name" value="Glycos_transf_2"/>
    <property type="match status" value="1"/>
</dbReference>
<protein>
    <recommendedName>
        <fullName evidence="2">Glycosyltransferase 2-like domain-containing protein</fullName>
    </recommendedName>
</protein>
<sequence length="286" mass="33680">MKLSVVLAVKNEEKNLRLCLESVKEIAEEIVIVDEYSTDRTVEIAREYGSRVFSNRHKYNFHESKQLAVEKARGEWILQLDADERVSSELADEIRQVIDMSYEQLRSRVIDVKKKRLFEKHQYLIEKRDGKLGKKTGEVAGFFIPRVNFFLGSPLIHAGVYPDGVIRLVKKGKARLPAKSVHEQFEVDGEVVWLSFDLEHHDSPTLKRYVLRMNRYTDLRAFDFKRENLRRNILNLLWYVSGKPLIVFLSMYIRHGGYKDGMRGFIWSFLSSLHFPIAYFKYWNVE</sequence>
<organism evidence="3 4">
    <name type="scientific">Candidatus Woesebacteria bacterium RIFOXYB1_FULL_38_16</name>
    <dbReference type="NCBI Taxonomy" id="1802538"/>
    <lineage>
        <taxon>Bacteria</taxon>
        <taxon>Candidatus Woeseibacteriota</taxon>
    </lineage>
</organism>
<keyword evidence="1" id="KW-0812">Transmembrane</keyword>
<evidence type="ECO:0000313" key="3">
    <source>
        <dbReference type="EMBL" id="OGM79263.1"/>
    </source>
</evidence>
<dbReference type="SUPFAM" id="SSF53448">
    <property type="entry name" value="Nucleotide-diphospho-sugar transferases"/>
    <property type="match status" value="1"/>
</dbReference>
<reference evidence="3 4" key="1">
    <citation type="journal article" date="2016" name="Nat. Commun.">
        <title>Thousands of microbial genomes shed light on interconnected biogeochemical processes in an aquifer system.</title>
        <authorList>
            <person name="Anantharaman K."/>
            <person name="Brown C.T."/>
            <person name="Hug L.A."/>
            <person name="Sharon I."/>
            <person name="Castelle C.J."/>
            <person name="Probst A.J."/>
            <person name="Thomas B.C."/>
            <person name="Singh A."/>
            <person name="Wilkins M.J."/>
            <person name="Karaoz U."/>
            <person name="Brodie E.L."/>
            <person name="Williams K.H."/>
            <person name="Hubbard S.S."/>
            <person name="Banfield J.F."/>
        </authorList>
    </citation>
    <scope>NUCLEOTIDE SEQUENCE [LARGE SCALE GENOMIC DNA]</scope>
</reference>
<proteinExistence type="predicted"/>
<dbReference type="EMBL" id="MGHY01000018">
    <property type="protein sequence ID" value="OGM79263.1"/>
    <property type="molecule type" value="Genomic_DNA"/>
</dbReference>
<keyword evidence="1" id="KW-1133">Transmembrane helix</keyword>
<dbReference type="STRING" id="1802538.A2382_00565"/>
<evidence type="ECO:0000313" key="4">
    <source>
        <dbReference type="Proteomes" id="UP000178999"/>
    </source>
</evidence>
<dbReference type="PANTHER" id="PTHR43630">
    <property type="entry name" value="POLY-BETA-1,6-N-ACETYL-D-GLUCOSAMINE SYNTHASE"/>
    <property type="match status" value="1"/>
</dbReference>
<gene>
    <name evidence="3" type="ORF">A2382_00565</name>
</gene>
<feature type="domain" description="Glycosyltransferase 2-like" evidence="2">
    <location>
        <begin position="4"/>
        <end position="90"/>
    </location>
</feature>
<dbReference type="PANTHER" id="PTHR43630:SF2">
    <property type="entry name" value="GLYCOSYLTRANSFERASE"/>
    <property type="match status" value="1"/>
</dbReference>
<dbReference type="CDD" id="cd02511">
    <property type="entry name" value="Beta4Glucosyltransferase"/>
    <property type="match status" value="1"/>
</dbReference>
<dbReference type="AlphaFoldDB" id="A0A1F8CSD7"/>
<dbReference type="InterPro" id="IPR001173">
    <property type="entry name" value="Glyco_trans_2-like"/>
</dbReference>
<keyword evidence="1" id="KW-0472">Membrane</keyword>
<dbReference type="Proteomes" id="UP000178999">
    <property type="component" value="Unassembled WGS sequence"/>
</dbReference>
<name>A0A1F8CSD7_9BACT</name>
<feature type="transmembrane region" description="Helical" evidence="1">
    <location>
        <begin position="265"/>
        <end position="283"/>
    </location>
</feature>
<accession>A0A1F8CSD7</accession>
<dbReference type="InterPro" id="IPR029044">
    <property type="entry name" value="Nucleotide-diphossugar_trans"/>
</dbReference>